<keyword evidence="2" id="KW-0732">Signal</keyword>
<protein>
    <submittedName>
        <fullName evidence="4">ABC transporter substrate-binding protein</fullName>
    </submittedName>
</protein>
<gene>
    <name evidence="4" type="ORF">ACFQ4H_05760</name>
</gene>
<accession>A0ABW3Y9P4</accession>
<evidence type="ECO:0000313" key="4">
    <source>
        <dbReference type="EMBL" id="MFD1320595.1"/>
    </source>
</evidence>
<comment type="similarity">
    <text evidence="1">Belongs to the leucine-binding protein family.</text>
</comment>
<dbReference type="Proteomes" id="UP001597260">
    <property type="component" value="Unassembled WGS sequence"/>
</dbReference>
<dbReference type="SUPFAM" id="SSF53822">
    <property type="entry name" value="Periplasmic binding protein-like I"/>
    <property type="match status" value="1"/>
</dbReference>
<dbReference type="CDD" id="cd06343">
    <property type="entry name" value="PBP1_ABC_ligand_binding-like"/>
    <property type="match status" value="1"/>
</dbReference>
<dbReference type="InterPro" id="IPR028081">
    <property type="entry name" value="Leu-bd"/>
</dbReference>
<evidence type="ECO:0000313" key="5">
    <source>
        <dbReference type="Proteomes" id="UP001597260"/>
    </source>
</evidence>
<evidence type="ECO:0000256" key="2">
    <source>
        <dbReference type="ARBA" id="ARBA00022729"/>
    </source>
</evidence>
<dbReference type="PANTHER" id="PTHR47235">
    <property type="entry name" value="BLR6548 PROTEIN"/>
    <property type="match status" value="1"/>
</dbReference>
<dbReference type="InterPro" id="IPR028082">
    <property type="entry name" value="Peripla_BP_I"/>
</dbReference>
<evidence type="ECO:0000259" key="3">
    <source>
        <dbReference type="Pfam" id="PF13458"/>
    </source>
</evidence>
<dbReference type="EMBL" id="JBHTMP010000006">
    <property type="protein sequence ID" value="MFD1320595.1"/>
    <property type="molecule type" value="Genomic_DNA"/>
</dbReference>
<keyword evidence="5" id="KW-1185">Reference proteome</keyword>
<evidence type="ECO:0000256" key="1">
    <source>
        <dbReference type="ARBA" id="ARBA00010062"/>
    </source>
</evidence>
<dbReference type="Pfam" id="PF13458">
    <property type="entry name" value="Peripla_BP_6"/>
    <property type="match status" value="1"/>
</dbReference>
<feature type="domain" description="Leucine-binding protein" evidence="3">
    <location>
        <begin position="33"/>
        <end position="362"/>
    </location>
</feature>
<dbReference type="PANTHER" id="PTHR47235:SF1">
    <property type="entry name" value="BLR6548 PROTEIN"/>
    <property type="match status" value="1"/>
</dbReference>
<sequence length="413" mass="44083">MSVVALALVAACGGRGETTGDDAAGPGFSDTEIVLGSACAASGNLASFQTTCAAEQAYFNYVNEELGGVKMADGKTRKIKFVWYDDAYSPPRTLEQVKRLVEQDRVATVFGLLGTGTSLAARDYLNRQEVPQLFMASGASILGTDSEKYPWTIGYQVPYATEASIYGQFIKEKSPNGTVAVLYQNDDFGKELLEGFKKSIEGSGVKVVAEESYAATAATVDSQVTTLAASRAEYFMVFAIPKFAIQSLRKVHELGWRTAPVLNSIAASVKGVIEPAGPQTAAGSYTASYVMDPTSPAFVDSDDVKFYRDIAKRFGPSNLVVDDAQSVQGFVLAQFMVGALEQTKEPTRAGLMAAARQLTGIQPKGLIAGIPVATSTADPFPLESMQMQIFQDGVWQLVGKPITSFEGATPRLK</sequence>
<dbReference type="RefSeq" id="WP_377567744.1">
    <property type="nucleotide sequence ID" value="NZ_JBHTMP010000006.1"/>
</dbReference>
<proteinExistence type="inferred from homology"/>
<organism evidence="4 5">
    <name type="scientific">Micromonospora sonneratiae</name>
    <dbReference type="NCBI Taxonomy" id="1184706"/>
    <lineage>
        <taxon>Bacteria</taxon>
        <taxon>Bacillati</taxon>
        <taxon>Actinomycetota</taxon>
        <taxon>Actinomycetes</taxon>
        <taxon>Micromonosporales</taxon>
        <taxon>Micromonosporaceae</taxon>
        <taxon>Micromonospora</taxon>
    </lineage>
</organism>
<comment type="caution">
    <text evidence="4">The sequence shown here is derived from an EMBL/GenBank/DDBJ whole genome shotgun (WGS) entry which is preliminary data.</text>
</comment>
<name>A0ABW3Y9P4_9ACTN</name>
<reference evidence="5" key="1">
    <citation type="journal article" date="2019" name="Int. J. Syst. Evol. Microbiol.">
        <title>The Global Catalogue of Microorganisms (GCM) 10K type strain sequencing project: providing services to taxonomists for standard genome sequencing and annotation.</title>
        <authorList>
            <consortium name="The Broad Institute Genomics Platform"/>
            <consortium name="The Broad Institute Genome Sequencing Center for Infectious Disease"/>
            <person name="Wu L."/>
            <person name="Ma J."/>
        </authorList>
    </citation>
    <scope>NUCLEOTIDE SEQUENCE [LARGE SCALE GENOMIC DNA]</scope>
    <source>
        <strain evidence="5">JCM 31037</strain>
    </source>
</reference>
<dbReference type="Gene3D" id="3.40.50.2300">
    <property type="match status" value="2"/>
</dbReference>